<reference evidence="2" key="1">
    <citation type="submission" date="2020-08" db="EMBL/GenBank/DDBJ databases">
        <title>Whole genome shotgun sequence of Actinocatenispora sera NBRC 101916.</title>
        <authorList>
            <person name="Komaki H."/>
            <person name="Tamura T."/>
        </authorList>
    </citation>
    <scope>NUCLEOTIDE SEQUENCE</scope>
    <source>
        <strain evidence="2">NBRC 101916</strain>
    </source>
</reference>
<organism evidence="2 3">
    <name type="scientific">Actinocatenispora sera</name>
    <dbReference type="NCBI Taxonomy" id="390989"/>
    <lineage>
        <taxon>Bacteria</taxon>
        <taxon>Bacillati</taxon>
        <taxon>Actinomycetota</taxon>
        <taxon>Actinomycetes</taxon>
        <taxon>Micromonosporales</taxon>
        <taxon>Micromonosporaceae</taxon>
        <taxon>Actinocatenispora</taxon>
    </lineage>
</organism>
<accession>A0A810LDN7</accession>
<keyword evidence="3" id="KW-1185">Reference proteome</keyword>
<evidence type="ECO:0000313" key="3">
    <source>
        <dbReference type="Proteomes" id="UP000680750"/>
    </source>
</evidence>
<evidence type="ECO:0000313" key="2">
    <source>
        <dbReference type="EMBL" id="BCJ32068.1"/>
    </source>
</evidence>
<evidence type="ECO:0000256" key="1">
    <source>
        <dbReference type="SAM" id="MobiDB-lite"/>
    </source>
</evidence>
<name>A0A810LDN7_9ACTN</name>
<dbReference type="KEGG" id="aser:Asera_61760"/>
<gene>
    <name evidence="2" type="ORF">Asera_61760</name>
</gene>
<sequence length="243" mass="25014">MADTSEPPRRGTAPPAGSTAASGASNTGPKTTADPRTDAKPGAKSGAAPRAKPGPTGPGAEPGARSGSGSGSLWASLGKIGTVLGLCSFAFGIGTFSDLRNRWFPAPSPSAGIVASRKAYVDASDYVCVRYVIRATPAPSPLTYRWMSDTLTLRRAMARAWPTPDGSGSWGADVAKAQSDFIAADAYWAAAAAALKADDVADYNTAIGLFDAATGTVVREVRRLGFRNCGMGWYGAPPWQPTN</sequence>
<dbReference type="RefSeq" id="WP_212804770.1">
    <property type="nucleotide sequence ID" value="NZ_AP023354.1"/>
</dbReference>
<feature type="region of interest" description="Disordered" evidence="1">
    <location>
        <begin position="1"/>
        <end position="70"/>
    </location>
</feature>
<feature type="compositionally biased region" description="Low complexity" evidence="1">
    <location>
        <begin position="51"/>
        <end position="70"/>
    </location>
</feature>
<proteinExistence type="predicted"/>
<dbReference type="EMBL" id="AP023354">
    <property type="protein sequence ID" value="BCJ32068.1"/>
    <property type="molecule type" value="Genomic_DNA"/>
</dbReference>
<dbReference type="AlphaFoldDB" id="A0A810LDN7"/>
<feature type="compositionally biased region" description="Low complexity" evidence="1">
    <location>
        <begin position="11"/>
        <end position="29"/>
    </location>
</feature>
<dbReference type="Proteomes" id="UP000680750">
    <property type="component" value="Chromosome"/>
</dbReference>
<protein>
    <submittedName>
        <fullName evidence="2">Uncharacterized protein</fullName>
    </submittedName>
</protein>